<feature type="compositionally biased region" description="Acidic residues" evidence="1">
    <location>
        <begin position="550"/>
        <end position="560"/>
    </location>
</feature>
<feature type="domain" description="BTB" evidence="3">
    <location>
        <begin position="762"/>
        <end position="857"/>
    </location>
</feature>
<feature type="region of interest" description="Disordered" evidence="1">
    <location>
        <begin position="897"/>
        <end position="918"/>
    </location>
</feature>
<dbReference type="InterPro" id="IPR000210">
    <property type="entry name" value="BTB/POZ_dom"/>
</dbReference>
<dbReference type="GO" id="GO:0031106">
    <property type="term" value="P:septin ring organization"/>
    <property type="evidence" value="ECO:0007669"/>
    <property type="project" value="TreeGrafter"/>
</dbReference>
<feature type="region of interest" description="Disordered" evidence="1">
    <location>
        <begin position="1"/>
        <end position="24"/>
    </location>
</feature>
<dbReference type="EMBL" id="MCOG01000037">
    <property type="protein sequence ID" value="ORY72864.1"/>
    <property type="molecule type" value="Genomic_DNA"/>
</dbReference>
<evidence type="ECO:0000313" key="5">
    <source>
        <dbReference type="Proteomes" id="UP000193920"/>
    </source>
</evidence>
<comment type="caution">
    <text evidence="4">The sequence shown here is derived from an EMBL/GenBank/DDBJ whole genome shotgun (WGS) entry which is preliminary data.</text>
</comment>
<feature type="compositionally biased region" description="Polar residues" evidence="1">
    <location>
        <begin position="8"/>
        <end position="20"/>
    </location>
</feature>
<organism evidence="4 5">
    <name type="scientific">Neocallimastix californiae</name>
    <dbReference type="NCBI Taxonomy" id="1754190"/>
    <lineage>
        <taxon>Eukaryota</taxon>
        <taxon>Fungi</taxon>
        <taxon>Fungi incertae sedis</taxon>
        <taxon>Chytridiomycota</taxon>
        <taxon>Chytridiomycota incertae sedis</taxon>
        <taxon>Neocallimastigomycetes</taxon>
        <taxon>Neocallimastigales</taxon>
        <taxon>Neocallimastigaceae</taxon>
        <taxon>Neocallimastix</taxon>
    </lineage>
</organism>
<evidence type="ECO:0000256" key="2">
    <source>
        <dbReference type="SAM" id="Phobius"/>
    </source>
</evidence>
<dbReference type="AlphaFoldDB" id="A0A1Y2ENI2"/>
<dbReference type="PANTHER" id="PTHR21538:SF24">
    <property type="entry name" value="PH DOMAIN-CONTAINING PROTEIN"/>
    <property type="match status" value="1"/>
</dbReference>
<keyword evidence="5" id="KW-1185">Reference proteome</keyword>
<evidence type="ECO:0000256" key="1">
    <source>
        <dbReference type="SAM" id="MobiDB-lite"/>
    </source>
</evidence>
<name>A0A1Y2ENI2_9FUNG</name>
<dbReference type="Gene3D" id="3.30.710.10">
    <property type="entry name" value="Potassium Channel Kv1.1, Chain A"/>
    <property type="match status" value="1"/>
</dbReference>
<keyword evidence="2" id="KW-0812">Transmembrane</keyword>
<reference evidence="4 5" key="1">
    <citation type="submission" date="2016-08" db="EMBL/GenBank/DDBJ databases">
        <title>A Parts List for Fungal Cellulosomes Revealed by Comparative Genomics.</title>
        <authorList>
            <consortium name="DOE Joint Genome Institute"/>
            <person name="Haitjema C.H."/>
            <person name="Gilmore S.P."/>
            <person name="Henske J.K."/>
            <person name="Solomon K.V."/>
            <person name="De Groot R."/>
            <person name="Kuo A."/>
            <person name="Mondo S.J."/>
            <person name="Salamov A.A."/>
            <person name="Labutti K."/>
            <person name="Zhao Z."/>
            <person name="Chiniquy J."/>
            <person name="Barry K."/>
            <person name="Brewer H.M."/>
            <person name="Purvine S.O."/>
            <person name="Wright A.T."/>
            <person name="Boxma B."/>
            <person name="Van Alen T."/>
            <person name="Hackstein J.H."/>
            <person name="Baker S.E."/>
            <person name="Grigoriev I.V."/>
            <person name="O'Malley M.A."/>
        </authorList>
    </citation>
    <scope>NUCLEOTIDE SEQUENCE [LARGE SCALE GENOMIC DNA]</scope>
    <source>
        <strain evidence="4 5">G1</strain>
    </source>
</reference>
<keyword evidence="2" id="KW-1133">Transmembrane helix</keyword>
<feature type="compositionally biased region" description="Acidic residues" evidence="1">
    <location>
        <begin position="897"/>
        <end position="912"/>
    </location>
</feature>
<accession>A0A1Y2ENI2</accession>
<dbReference type="Pfam" id="PF00651">
    <property type="entry name" value="BTB"/>
    <property type="match status" value="1"/>
</dbReference>
<dbReference type="InterPro" id="IPR051364">
    <property type="entry name" value="Cytokinesis/Rho-signaling"/>
</dbReference>
<proteinExistence type="predicted"/>
<dbReference type="GO" id="GO:0000281">
    <property type="term" value="P:mitotic cytokinesis"/>
    <property type="evidence" value="ECO:0007669"/>
    <property type="project" value="TreeGrafter"/>
</dbReference>
<dbReference type="InterPro" id="IPR011333">
    <property type="entry name" value="SKP1/BTB/POZ_sf"/>
</dbReference>
<evidence type="ECO:0000313" key="4">
    <source>
        <dbReference type="EMBL" id="ORY72864.1"/>
    </source>
</evidence>
<dbReference type="STRING" id="1754190.A0A1Y2ENI2"/>
<feature type="transmembrane region" description="Helical" evidence="2">
    <location>
        <begin position="1002"/>
        <end position="1028"/>
    </location>
</feature>
<protein>
    <recommendedName>
        <fullName evidence="3">BTB domain-containing protein</fullName>
    </recommendedName>
</protein>
<feature type="transmembrane region" description="Helical" evidence="2">
    <location>
        <begin position="1064"/>
        <end position="1091"/>
    </location>
</feature>
<evidence type="ECO:0000259" key="3">
    <source>
        <dbReference type="Pfam" id="PF00651"/>
    </source>
</evidence>
<feature type="compositionally biased region" description="Low complexity" evidence="1">
    <location>
        <begin position="589"/>
        <end position="598"/>
    </location>
</feature>
<dbReference type="OrthoDB" id="194443at2759"/>
<dbReference type="Proteomes" id="UP000193920">
    <property type="component" value="Unassembled WGS sequence"/>
</dbReference>
<feature type="transmembrane region" description="Helical" evidence="2">
    <location>
        <begin position="1034"/>
        <end position="1052"/>
    </location>
</feature>
<feature type="region of interest" description="Disordered" evidence="1">
    <location>
        <begin position="410"/>
        <end position="464"/>
    </location>
</feature>
<dbReference type="GO" id="GO:0000915">
    <property type="term" value="P:actomyosin contractile ring assembly"/>
    <property type="evidence" value="ECO:0007669"/>
    <property type="project" value="TreeGrafter"/>
</dbReference>
<gene>
    <name evidence="4" type="ORF">LY90DRAFT_188745</name>
</gene>
<keyword evidence="2" id="KW-0472">Membrane</keyword>
<dbReference type="GO" id="GO:0005826">
    <property type="term" value="C:actomyosin contractile ring"/>
    <property type="evidence" value="ECO:0007669"/>
    <property type="project" value="TreeGrafter"/>
</dbReference>
<dbReference type="PANTHER" id="PTHR21538">
    <property type="entry name" value="ANILLIN/RHOTEKIN RTKN"/>
    <property type="match status" value="1"/>
</dbReference>
<feature type="compositionally biased region" description="Basic and acidic residues" evidence="1">
    <location>
        <begin position="440"/>
        <end position="464"/>
    </location>
</feature>
<feature type="transmembrane region" description="Helical" evidence="2">
    <location>
        <begin position="1097"/>
        <end position="1118"/>
    </location>
</feature>
<dbReference type="SUPFAM" id="SSF54695">
    <property type="entry name" value="POZ domain"/>
    <property type="match status" value="1"/>
</dbReference>
<feature type="region of interest" description="Disordered" evidence="1">
    <location>
        <begin position="550"/>
        <end position="604"/>
    </location>
</feature>
<sequence>MRTDSYDDNGNSNEYITNEQENNEDITEDISNEYMGSSNVTTSLISESVINSTNSINGNNNVNYTNFEEYNFNNDNFMEITSNDSIWSLNQEELISYPNDTNNNTMNFDLSDDLSEFENASEVLKNYEKSKKNDRFRNYSFSLPPIQGTMYQQAQDLLVLNDIISPSITCYCGNNDTNEQPFHSHDSSNCNITDNKNNNFNGNYSSNLNGHSKKHNMKKTKKYNNNNEFITNILNHNFNNNNHNNNKKNFNIFSSTPITSQMEQEKEYYRCKARPTLPLTLQPTKNRNRYTYSFFYNTSFDSYFENSPPTTVKENWREGISNLHLNIHKNLKYQYILKDPSLIPFTMELEWSFDFRPSNMLIETMQLEVMQNDPESQIFDKYLVNVDSITWYVHIGLTKDVINYSYVSTKNGNKNKVDHRNKHPHKEVENDESNNNTNDKTGHSDKLNSHDEQNHDDDVEKEKMTTQEKNYKLCILKKTDVLTDNRHHFDFKKSKKPKNKYSLHKLDKGIHFNDIPVVDYDENINNSFLWQKIPENDEYYNEIYNEIDNVDNVDNMDNDNDNNNNNNNNDDDDDDNNNNNNGDDHDNNTENNNNNNTTNKKERPKFNWVNLSKSAYEQYGFILKAVIKGNFIAENFKDNNVKLINMFGHGYQTNNEVLYDPKYRLFNFNCTLIPDIEVDYSLMKSVQLHNKENLNEYCCDSLSGRFYENIGLNDKEMKDFTIIIPEIDPKESEYEIITHLRENCNIKKDSNIEGVKDKENKNIKYYVNKEMLMKHSEYFSKILNLTSPVLYLEHLTREITLKNVDPITFYQILFYCYKGYFPNQSLYNRYDWISLLIVSSRFLFQSIFSYCEYQLKNFITKETIDEINEYASVNNAFQLKRYCHLFRMYNGLESIEDDDNDDIEEDEEEEEKKEEKKVEEKIETVVVDIDSNNNNDNSKETLCDLNNNNSYPINKNNLTNSKNDIEIMDNSTIYMDNVSYSNPINENYYFFLKQKSFQLFNFNLSFISFLTLFLYMNAIVLVCLPFSIIKSYLWFIYFFFVSIKGMLFVINRETDMGRTWYNKIFNLIYCIIVEILLFLCYIICAIFLFTIGNILNILVILSSVVLCFTCQSILWPIIDTVKSYKMINSIIKGYCNGMRNEYYQNYQNVKKIANIEDKSNFSDIKIDIDNHKGIENRSNDTLDGEFIIKSSKISEDEDNNKEIIYQSPSCSESRKSHILYPRASTTSDRTYYNNCSSSNDIDDTININISLK</sequence>